<protein>
    <recommendedName>
        <fullName evidence="4">Aldehyde dehydrogenase domain-containing protein</fullName>
    </recommendedName>
</protein>
<evidence type="ECO:0000313" key="5">
    <source>
        <dbReference type="EMBL" id="BDZ47492.1"/>
    </source>
</evidence>
<dbReference type="Proteomes" id="UP001321498">
    <property type="component" value="Chromosome"/>
</dbReference>
<evidence type="ECO:0000256" key="1">
    <source>
        <dbReference type="ARBA" id="ARBA00023002"/>
    </source>
</evidence>
<dbReference type="EMBL" id="AP027731">
    <property type="protein sequence ID" value="BDZ47492.1"/>
    <property type="molecule type" value="Genomic_DNA"/>
</dbReference>
<dbReference type="PANTHER" id="PTHR11699">
    <property type="entry name" value="ALDEHYDE DEHYDROGENASE-RELATED"/>
    <property type="match status" value="1"/>
</dbReference>
<gene>
    <name evidence="5" type="ORF">GCM10025866_34010</name>
</gene>
<feature type="domain" description="Aldehyde dehydrogenase" evidence="4">
    <location>
        <begin position="2"/>
        <end position="266"/>
    </location>
</feature>
<sequence length="272" mass="29644">MRDAVRGARAAQADWAARPLRERSAVFLRFHDLLLERQEQVLDIMQLETGKARIDAFEELEDAALTARHYARSAGRHLRPRRRQGAIPVLTQTVEHHRPKGVVGVISPWNYPLTLAVSDAVPALLAGNGIVLKPDSQTPFTALAAVELLYEAGLPRGLFRVVCGPGAELGGPLIDSVDYLMFTGSTATGRLLAEQCGRRLIGFSAELGGKNPLLVLEDADVRRAVDGVVHACFANSGQLCISIERIYVVDAIYDRFVPAFLERVRSSGSPQA</sequence>
<dbReference type="PROSITE" id="PS00687">
    <property type="entry name" value="ALDEHYDE_DEHYDR_GLU"/>
    <property type="match status" value="1"/>
</dbReference>
<keyword evidence="1 3" id="KW-0560">Oxidoreductase</keyword>
<reference evidence="6" key="1">
    <citation type="journal article" date="2019" name="Int. J. Syst. Evol. Microbiol.">
        <title>The Global Catalogue of Microorganisms (GCM) 10K type strain sequencing project: providing services to taxonomists for standard genome sequencing and annotation.</title>
        <authorList>
            <consortium name="The Broad Institute Genomics Platform"/>
            <consortium name="The Broad Institute Genome Sequencing Center for Infectious Disease"/>
            <person name="Wu L."/>
            <person name="Ma J."/>
        </authorList>
    </citation>
    <scope>NUCLEOTIDE SEQUENCE [LARGE SCALE GENOMIC DNA]</scope>
    <source>
        <strain evidence="6">NBRC 108725</strain>
    </source>
</reference>
<proteinExistence type="inferred from homology"/>
<evidence type="ECO:0000256" key="3">
    <source>
        <dbReference type="RuleBase" id="RU003345"/>
    </source>
</evidence>
<dbReference type="InterPro" id="IPR015590">
    <property type="entry name" value="Aldehyde_DH_dom"/>
</dbReference>
<evidence type="ECO:0000256" key="2">
    <source>
        <dbReference type="PROSITE-ProRule" id="PRU10007"/>
    </source>
</evidence>
<evidence type="ECO:0000259" key="4">
    <source>
        <dbReference type="Pfam" id="PF00171"/>
    </source>
</evidence>
<dbReference type="InterPro" id="IPR016161">
    <property type="entry name" value="Ald_DH/histidinol_DH"/>
</dbReference>
<dbReference type="InterPro" id="IPR016163">
    <property type="entry name" value="Ald_DH_C"/>
</dbReference>
<name>A0ABM8GGL7_9MICO</name>
<dbReference type="Gene3D" id="3.40.605.10">
    <property type="entry name" value="Aldehyde Dehydrogenase, Chain A, domain 1"/>
    <property type="match status" value="1"/>
</dbReference>
<dbReference type="Gene3D" id="3.40.309.10">
    <property type="entry name" value="Aldehyde Dehydrogenase, Chain A, domain 2"/>
    <property type="match status" value="1"/>
</dbReference>
<feature type="active site" evidence="2">
    <location>
        <position position="206"/>
    </location>
</feature>
<dbReference type="Pfam" id="PF00171">
    <property type="entry name" value="Aldedh"/>
    <property type="match status" value="1"/>
</dbReference>
<dbReference type="InterPro" id="IPR016162">
    <property type="entry name" value="Ald_DH_N"/>
</dbReference>
<evidence type="ECO:0000313" key="6">
    <source>
        <dbReference type="Proteomes" id="UP001321498"/>
    </source>
</evidence>
<dbReference type="InterPro" id="IPR029510">
    <property type="entry name" value="Ald_DH_CS_GLU"/>
</dbReference>
<comment type="similarity">
    <text evidence="3">Belongs to the aldehyde dehydrogenase family.</text>
</comment>
<keyword evidence="6" id="KW-1185">Reference proteome</keyword>
<organism evidence="5 6">
    <name type="scientific">Naasia aerilata</name>
    <dbReference type="NCBI Taxonomy" id="1162966"/>
    <lineage>
        <taxon>Bacteria</taxon>
        <taxon>Bacillati</taxon>
        <taxon>Actinomycetota</taxon>
        <taxon>Actinomycetes</taxon>
        <taxon>Micrococcales</taxon>
        <taxon>Microbacteriaceae</taxon>
        <taxon>Naasia</taxon>
    </lineage>
</organism>
<accession>A0ABM8GGL7</accession>
<dbReference type="SUPFAM" id="SSF53720">
    <property type="entry name" value="ALDH-like"/>
    <property type="match status" value="1"/>
</dbReference>